<sequence>MPASAAYGRDVAALALAQTVVVLHMVFLVYMVLGGFLALRRIGLVWPHVAVIGYSFYVTLTSFTCPATTLEKWFLQQGGETPYEGSFIAQYLRGTLYPPDHETAIWLGCMGIALASQALAVVRHRRRVAGGGQLLPS</sequence>
<feature type="transmembrane region" description="Helical" evidence="1">
    <location>
        <begin position="12"/>
        <end position="33"/>
    </location>
</feature>
<feature type="transmembrane region" description="Helical" evidence="1">
    <location>
        <begin position="103"/>
        <end position="122"/>
    </location>
</feature>
<evidence type="ECO:0000313" key="2">
    <source>
        <dbReference type="EMBL" id="CAA9235342.1"/>
    </source>
</evidence>
<keyword evidence="1" id="KW-1133">Transmembrane helix</keyword>
<feature type="transmembrane region" description="Helical" evidence="1">
    <location>
        <begin position="45"/>
        <end position="64"/>
    </location>
</feature>
<name>A0A6J4HZ80_9ACTN</name>
<reference evidence="2" key="1">
    <citation type="submission" date="2020-02" db="EMBL/GenBank/DDBJ databases">
        <authorList>
            <person name="Meier V. D."/>
        </authorList>
    </citation>
    <scope>NUCLEOTIDE SEQUENCE</scope>
    <source>
        <strain evidence="2">AVDCRST_MAG52</strain>
    </source>
</reference>
<organism evidence="2">
    <name type="scientific">uncultured Blastococcus sp</name>
    <dbReference type="NCBI Taxonomy" id="217144"/>
    <lineage>
        <taxon>Bacteria</taxon>
        <taxon>Bacillati</taxon>
        <taxon>Actinomycetota</taxon>
        <taxon>Actinomycetes</taxon>
        <taxon>Geodermatophilales</taxon>
        <taxon>Geodermatophilaceae</taxon>
        <taxon>Blastococcus</taxon>
        <taxon>environmental samples</taxon>
    </lineage>
</organism>
<evidence type="ECO:0008006" key="3">
    <source>
        <dbReference type="Google" id="ProtNLM"/>
    </source>
</evidence>
<evidence type="ECO:0000256" key="1">
    <source>
        <dbReference type="SAM" id="Phobius"/>
    </source>
</evidence>
<dbReference type="InterPro" id="IPR021218">
    <property type="entry name" value="DUF2784"/>
</dbReference>
<accession>A0A6J4HZ80</accession>
<dbReference type="AlphaFoldDB" id="A0A6J4HZ80"/>
<dbReference type="EMBL" id="CADCTN010000087">
    <property type="protein sequence ID" value="CAA9235342.1"/>
    <property type="molecule type" value="Genomic_DNA"/>
</dbReference>
<dbReference type="Pfam" id="PF10861">
    <property type="entry name" value="DUF2784"/>
    <property type="match status" value="1"/>
</dbReference>
<keyword evidence="1" id="KW-0472">Membrane</keyword>
<protein>
    <recommendedName>
        <fullName evidence="3">DUF2784 domain-containing protein</fullName>
    </recommendedName>
</protein>
<proteinExistence type="predicted"/>
<gene>
    <name evidence="2" type="ORF">AVDCRST_MAG52-1329</name>
</gene>
<keyword evidence="1" id="KW-0812">Transmembrane</keyword>